<dbReference type="EMBL" id="CP064795">
    <property type="protein sequence ID" value="QPG04551.1"/>
    <property type="molecule type" value="Genomic_DNA"/>
</dbReference>
<accession>A0A7S9HBT3</accession>
<dbReference type="Proteomes" id="UP000595095">
    <property type="component" value="Chromosome"/>
</dbReference>
<proteinExistence type="predicted"/>
<evidence type="ECO:0000313" key="3">
    <source>
        <dbReference type="Proteomes" id="UP000595095"/>
    </source>
</evidence>
<gene>
    <name evidence="2" type="ORF">IT774_09890</name>
</gene>
<keyword evidence="3" id="KW-1185">Reference proteome</keyword>
<evidence type="ECO:0000313" key="2">
    <source>
        <dbReference type="EMBL" id="QPG04551.1"/>
    </source>
</evidence>
<dbReference type="AlphaFoldDB" id="A0A7S9HBT3"/>
<dbReference type="Pfam" id="PF20398">
    <property type="entry name" value="DUF6691"/>
    <property type="match status" value="1"/>
</dbReference>
<evidence type="ECO:0000256" key="1">
    <source>
        <dbReference type="SAM" id="Phobius"/>
    </source>
</evidence>
<dbReference type="RefSeq" id="WP_195809645.1">
    <property type="nucleotide sequence ID" value="NZ_CP064795.1"/>
</dbReference>
<protein>
    <submittedName>
        <fullName evidence="2">YeeE/YedE family protein</fullName>
    </submittedName>
</protein>
<name>A0A7S9HBT3_9ALTE</name>
<feature type="transmembrane region" description="Helical" evidence="1">
    <location>
        <begin position="86"/>
        <end position="111"/>
    </location>
</feature>
<sequence length="138" mass="14856">MRFILTALLAGFLFGAGLTISMMTDPARVLGFLDIFGAWDPTLAFVMAGALAIYMPIYQFYIKPRGRTVFNEPCQLPETKQVDKPLITGAVLFGVGWGLSGICPGPGLANLSGGQPAIYVFILTMLLGMIGATMYQKK</sequence>
<feature type="transmembrane region" description="Helical" evidence="1">
    <location>
        <begin position="41"/>
        <end position="61"/>
    </location>
</feature>
<feature type="transmembrane region" description="Helical" evidence="1">
    <location>
        <begin position="117"/>
        <end position="135"/>
    </location>
</feature>
<keyword evidence="1" id="KW-0472">Membrane</keyword>
<dbReference type="InterPro" id="IPR046513">
    <property type="entry name" value="DUF6691"/>
</dbReference>
<dbReference type="KEGG" id="smaa:IT774_09890"/>
<reference evidence="2 3" key="1">
    <citation type="submission" date="2020-11" db="EMBL/GenBank/DDBJ databases">
        <title>Complete genome sequence for Salinimonas sp. strain G2-b.</title>
        <authorList>
            <person name="Park S.-J."/>
        </authorList>
    </citation>
    <scope>NUCLEOTIDE SEQUENCE [LARGE SCALE GENOMIC DNA]</scope>
    <source>
        <strain evidence="2 3">G2-b</strain>
    </source>
</reference>
<organism evidence="2 3">
    <name type="scientific">Salinimonas marina</name>
    <dbReference type="NCBI Taxonomy" id="2785918"/>
    <lineage>
        <taxon>Bacteria</taxon>
        <taxon>Pseudomonadati</taxon>
        <taxon>Pseudomonadota</taxon>
        <taxon>Gammaproteobacteria</taxon>
        <taxon>Alteromonadales</taxon>
        <taxon>Alteromonadaceae</taxon>
        <taxon>Alteromonas/Salinimonas group</taxon>
        <taxon>Salinimonas</taxon>
    </lineage>
</organism>
<keyword evidence="1" id="KW-1133">Transmembrane helix</keyword>
<keyword evidence="1" id="KW-0812">Transmembrane</keyword>